<feature type="domain" description="Enoyl-CoA hydratase/isomerase" evidence="10">
    <location>
        <begin position="384"/>
        <end position="675"/>
    </location>
</feature>
<dbReference type="InterPro" id="IPR029045">
    <property type="entry name" value="ClpP/crotonase-like_dom_sf"/>
</dbReference>
<dbReference type="InterPro" id="IPR045004">
    <property type="entry name" value="ECH_dom"/>
</dbReference>
<dbReference type="GO" id="GO:0004300">
    <property type="term" value="F:enoyl-CoA hydratase activity"/>
    <property type="evidence" value="ECO:0007669"/>
    <property type="project" value="UniProtKB-EC"/>
</dbReference>
<sequence>MTQEFTVAVIGAGTMGSGIAQKIAQEGIKCYLVDVNQAAVERGMGIIENMLNQGVERKVFTEQFVKETLDRLIPTTNYEDLKEVDFIVEAVFEDEQVKADVLSKLDKICDEKTILSSNTSSFYIKNLAKSTNRPDRFIGMHYFFHPAKNRLLEIISHESTSEETVAIANKFADLHGKTSITVKDAPGFAVNRFFVPWLTESVRIYEEGLANKATIDAAARDAFKIGMGPFALMNATGIPVAYHSANTLAREISEFYKPAELLKTQTESKELWDVEDGEVDESKFEAVKEHLLATAIGVAGKLVDEGVATIEDVNRGAVVGLRWKQGPFQLANTIGVKETYEMTKRLAEKSPGYELSETLRKQAELGEPFEFSFVDYEVKDGIANIRINRPEAMNALNPTVVGQLEKAFNEAEADETVKGIVFSGAGKAFVAGADLKFFVDAIKTNNLDNNYNFTSGGHKLLRRIEQSEKITIALLDGLSLGGGSELALACQAIVATEKGSFGFPESGLGIYPGLGGMLRTNHQIGKELAKYFVLTGKGISAQAAKDLGIVTKLVDAADVQSAIKDLVENGAPDKYRQREVPMQYAEIKHAFNDDNFEKTIKGIAGDGVREEFAQKTAKTIGYKAPGICKVIPKMIDRQAEMTIDEGIEYELSLLNETFAKPEALIGLEASLAGKRPDYSSLN</sequence>
<dbReference type="Pfam" id="PF00725">
    <property type="entry name" value="3HCDH"/>
    <property type="match status" value="2"/>
</dbReference>
<evidence type="ECO:0000256" key="4">
    <source>
        <dbReference type="ARBA" id="ARBA00012076"/>
    </source>
</evidence>
<dbReference type="GO" id="GO:0070403">
    <property type="term" value="F:NAD+ binding"/>
    <property type="evidence" value="ECO:0007669"/>
    <property type="project" value="InterPro"/>
</dbReference>
<dbReference type="CDD" id="cd06558">
    <property type="entry name" value="crotonase-like"/>
    <property type="match status" value="1"/>
</dbReference>
<dbReference type="SUPFAM" id="SSF51735">
    <property type="entry name" value="NAD(P)-binding Rossmann-fold domains"/>
    <property type="match status" value="1"/>
</dbReference>
<evidence type="ECO:0000256" key="1">
    <source>
        <dbReference type="ARBA" id="ARBA00005086"/>
    </source>
</evidence>
<comment type="similarity">
    <text evidence="3">Belongs to the 3-hydroxyacyl-CoA dehydrogenase family.</text>
</comment>
<gene>
    <name evidence="11" type="ORF">SAMN02746011_01134</name>
</gene>
<dbReference type="AlphaFoldDB" id="A0A1T4LM64"/>
<dbReference type="InterPro" id="IPR036291">
    <property type="entry name" value="NAD(P)-bd_dom_sf"/>
</dbReference>
<dbReference type="Gene3D" id="3.40.50.720">
    <property type="entry name" value="NAD(P)-binding Rossmann-like Domain"/>
    <property type="match status" value="1"/>
</dbReference>
<dbReference type="OrthoDB" id="9771883at2"/>
<comment type="pathway">
    <text evidence="1">Lipid metabolism; butanoate metabolism.</text>
</comment>
<dbReference type="Pfam" id="PF16113">
    <property type="entry name" value="ECH_2"/>
    <property type="match status" value="1"/>
</dbReference>
<dbReference type="PROSITE" id="PS00166">
    <property type="entry name" value="ENOYL_COA_HYDRATASE"/>
    <property type="match status" value="1"/>
</dbReference>
<dbReference type="InterPro" id="IPR050136">
    <property type="entry name" value="FA_oxidation_alpha_subunit"/>
</dbReference>
<dbReference type="PANTHER" id="PTHR43612:SF3">
    <property type="entry name" value="TRIFUNCTIONAL ENZYME SUBUNIT ALPHA, MITOCHONDRIAL"/>
    <property type="match status" value="1"/>
</dbReference>
<dbReference type="GO" id="GO:0016509">
    <property type="term" value="F:long-chain (3S)-3-hydroxyacyl-CoA dehydrogenase (NAD+) activity"/>
    <property type="evidence" value="ECO:0007669"/>
    <property type="project" value="TreeGrafter"/>
</dbReference>
<organism evidence="11 12">
    <name type="scientific">Globicatella sulfidifaciens DSM 15739</name>
    <dbReference type="NCBI Taxonomy" id="1121925"/>
    <lineage>
        <taxon>Bacteria</taxon>
        <taxon>Bacillati</taxon>
        <taxon>Bacillota</taxon>
        <taxon>Bacilli</taxon>
        <taxon>Lactobacillales</taxon>
        <taxon>Aerococcaceae</taxon>
        <taxon>Globicatella</taxon>
    </lineage>
</organism>
<evidence type="ECO:0000313" key="11">
    <source>
        <dbReference type="EMBL" id="SJZ55687.1"/>
    </source>
</evidence>
<evidence type="ECO:0000259" key="9">
    <source>
        <dbReference type="Pfam" id="PF02737"/>
    </source>
</evidence>
<dbReference type="FunFam" id="3.40.50.720:FF:000009">
    <property type="entry name" value="Fatty oxidation complex, alpha subunit"/>
    <property type="match status" value="1"/>
</dbReference>
<comment type="catalytic activity">
    <reaction evidence="7">
        <text>a (3S)-3-hydroxyacyl-CoA + NAD(+) = a 3-oxoacyl-CoA + NADH + H(+)</text>
        <dbReference type="Rhea" id="RHEA:22432"/>
        <dbReference type="ChEBI" id="CHEBI:15378"/>
        <dbReference type="ChEBI" id="CHEBI:57318"/>
        <dbReference type="ChEBI" id="CHEBI:57540"/>
        <dbReference type="ChEBI" id="CHEBI:57945"/>
        <dbReference type="ChEBI" id="CHEBI:90726"/>
        <dbReference type="EC" id="1.1.1.35"/>
    </reaction>
</comment>
<evidence type="ECO:0000256" key="3">
    <source>
        <dbReference type="ARBA" id="ARBA00009463"/>
    </source>
</evidence>
<keyword evidence="6" id="KW-0520">NAD</keyword>
<dbReference type="Gene3D" id="1.10.1040.50">
    <property type="match status" value="1"/>
</dbReference>
<feature type="domain" description="3-hydroxyacyl-CoA dehydrogenase C-terminal" evidence="8">
    <location>
        <begin position="290"/>
        <end position="366"/>
    </location>
</feature>
<evidence type="ECO:0000313" key="12">
    <source>
        <dbReference type="Proteomes" id="UP000189941"/>
    </source>
</evidence>
<dbReference type="EMBL" id="FUWO01000008">
    <property type="protein sequence ID" value="SJZ55687.1"/>
    <property type="molecule type" value="Genomic_DNA"/>
</dbReference>
<dbReference type="InterPro" id="IPR018376">
    <property type="entry name" value="Enoyl-CoA_hyd/isom_CS"/>
</dbReference>
<dbReference type="EC" id="4.2.1.17" evidence="4"/>
<comment type="similarity">
    <text evidence="2">In the N-terminal section; belongs to the enoyl-CoA hydratase/isomerase family.</text>
</comment>
<dbReference type="PANTHER" id="PTHR43612">
    <property type="entry name" value="TRIFUNCTIONAL ENZYME SUBUNIT ALPHA"/>
    <property type="match status" value="1"/>
</dbReference>
<evidence type="ECO:0000259" key="10">
    <source>
        <dbReference type="Pfam" id="PF16113"/>
    </source>
</evidence>
<dbReference type="Gene3D" id="3.90.226.10">
    <property type="entry name" value="2-enoyl-CoA Hydratase, Chain A, domain 1"/>
    <property type="match status" value="1"/>
</dbReference>
<dbReference type="Proteomes" id="UP000189941">
    <property type="component" value="Unassembled WGS sequence"/>
</dbReference>
<protein>
    <recommendedName>
        <fullName evidence="4">enoyl-CoA hydratase</fullName>
        <ecNumber evidence="4">4.2.1.17</ecNumber>
    </recommendedName>
</protein>
<dbReference type="InterPro" id="IPR006176">
    <property type="entry name" value="3-OHacyl-CoA_DH_NAD-bd"/>
</dbReference>
<accession>A0A1T4LM64</accession>
<dbReference type="RefSeq" id="WP_078755885.1">
    <property type="nucleotide sequence ID" value="NZ_FUWO01000008.1"/>
</dbReference>
<evidence type="ECO:0000259" key="8">
    <source>
        <dbReference type="Pfam" id="PF00725"/>
    </source>
</evidence>
<dbReference type="SUPFAM" id="SSF48179">
    <property type="entry name" value="6-phosphogluconate dehydrogenase C-terminal domain-like"/>
    <property type="match status" value="2"/>
</dbReference>
<dbReference type="STRING" id="1121925.SAMN02746011_01134"/>
<evidence type="ECO:0000256" key="6">
    <source>
        <dbReference type="ARBA" id="ARBA00023027"/>
    </source>
</evidence>
<evidence type="ECO:0000256" key="5">
    <source>
        <dbReference type="ARBA" id="ARBA00023002"/>
    </source>
</evidence>
<feature type="domain" description="3-hydroxyacyl-CoA dehydrogenase NAD binding" evidence="9">
    <location>
        <begin position="6"/>
        <end position="184"/>
    </location>
</feature>
<dbReference type="Pfam" id="PF02737">
    <property type="entry name" value="3HCDH_N"/>
    <property type="match status" value="1"/>
</dbReference>
<proteinExistence type="inferred from homology"/>
<keyword evidence="5" id="KW-0560">Oxidoreductase</keyword>
<dbReference type="InterPro" id="IPR008927">
    <property type="entry name" value="6-PGluconate_DH-like_C_sf"/>
</dbReference>
<evidence type="ECO:0000256" key="7">
    <source>
        <dbReference type="ARBA" id="ARBA00049556"/>
    </source>
</evidence>
<dbReference type="SUPFAM" id="SSF52096">
    <property type="entry name" value="ClpP/crotonase"/>
    <property type="match status" value="1"/>
</dbReference>
<dbReference type="InterPro" id="IPR006108">
    <property type="entry name" value="3HC_DH_C"/>
</dbReference>
<reference evidence="12" key="1">
    <citation type="submission" date="2017-02" db="EMBL/GenBank/DDBJ databases">
        <authorList>
            <person name="Varghese N."/>
            <person name="Submissions S."/>
        </authorList>
    </citation>
    <scope>NUCLEOTIDE SEQUENCE [LARGE SCALE GENOMIC DNA]</scope>
    <source>
        <strain evidence="12">DSM 15739</strain>
    </source>
</reference>
<dbReference type="GO" id="GO:0006635">
    <property type="term" value="P:fatty acid beta-oxidation"/>
    <property type="evidence" value="ECO:0007669"/>
    <property type="project" value="TreeGrafter"/>
</dbReference>
<keyword evidence="12" id="KW-1185">Reference proteome</keyword>
<feature type="domain" description="3-hydroxyacyl-CoA dehydrogenase C-terminal" evidence="8">
    <location>
        <begin position="187"/>
        <end position="271"/>
    </location>
</feature>
<name>A0A1T4LM64_9LACT</name>
<evidence type="ECO:0000256" key="2">
    <source>
        <dbReference type="ARBA" id="ARBA00008750"/>
    </source>
</evidence>